<dbReference type="PROSITE" id="PS50082">
    <property type="entry name" value="WD_REPEATS_2"/>
    <property type="match status" value="7"/>
</dbReference>
<dbReference type="InterPro" id="IPR036322">
    <property type="entry name" value="WD40_repeat_dom_sf"/>
</dbReference>
<dbReference type="AlphaFoldDB" id="A0A926WIU9"/>
<evidence type="ECO:0000256" key="3">
    <source>
        <dbReference type="PROSITE-ProRule" id="PRU00221"/>
    </source>
</evidence>
<name>A0A926WIU9_9NOST</name>
<dbReference type="CDD" id="cd00200">
    <property type="entry name" value="WD40"/>
    <property type="match status" value="1"/>
</dbReference>
<feature type="repeat" description="WD" evidence="3">
    <location>
        <begin position="623"/>
        <end position="657"/>
    </location>
</feature>
<feature type="repeat" description="WD" evidence="3">
    <location>
        <begin position="581"/>
        <end position="622"/>
    </location>
</feature>
<dbReference type="InterPro" id="IPR015943">
    <property type="entry name" value="WD40/YVTN_repeat-like_dom_sf"/>
</dbReference>
<dbReference type="PANTHER" id="PTHR22847:SF637">
    <property type="entry name" value="WD REPEAT DOMAIN 5B"/>
    <property type="match status" value="1"/>
</dbReference>
<reference evidence="5" key="1">
    <citation type="journal article" date="2020" name="ISME J.">
        <title>Comparative genomics reveals insights into cyanobacterial evolution and habitat adaptation.</title>
        <authorList>
            <person name="Chen M.Y."/>
            <person name="Teng W.K."/>
            <person name="Zhao L."/>
            <person name="Hu C.X."/>
            <person name="Zhou Y.K."/>
            <person name="Han B.P."/>
            <person name="Song L.R."/>
            <person name="Shu W.S."/>
        </authorList>
    </citation>
    <scope>NUCLEOTIDE SEQUENCE [LARGE SCALE GENOMIC DNA]</scope>
    <source>
        <strain evidence="5">FACHB-251</strain>
    </source>
</reference>
<dbReference type="EMBL" id="JACJQU010000009">
    <property type="protein sequence ID" value="MBD2294925.1"/>
    <property type="molecule type" value="Genomic_DNA"/>
</dbReference>
<evidence type="ECO:0000313" key="5">
    <source>
        <dbReference type="Proteomes" id="UP000662185"/>
    </source>
</evidence>
<comment type="caution">
    <text evidence="4">The sequence shown here is derived from an EMBL/GenBank/DDBJ whole genome shotgun (WGS) entry which is preliminary data.</text>
</comment>
<keyword evidence="5" id="KW-1185">Reference proteome</keyword>
<accession>A0A926WIU9</accession>
<feature type="repeat" description="WD" evidence="3">
    <location>
        <begin position="455"/>
        <end position="496"/>
    </location>
</feature>
<feature type="repeat" description="WD" evidence="3">
    <location>
        <begin position="497"/>
        <end position="538"/>
    </location>
</feature>
<dbReference type="SUPFAM" id="SSF50978">
    <property type="entry name" value="WD40 repeat-like"/>
    <property type="match status" value="1"/>
</dbReference>
<gene>
    <name evidence="4" type="ORF">H6G06_15915</name>
</gene>
<sequence length="657" mass="75145">MTFEIVDAAVDFVTQTTNRIVSAFTSQSFVKENQINLSTTIQKLRQDQRVVQAEMDYYKRREVRRKEFLQIQETPIDGDIEVTLASQRTEKLLKLKQEEIEDRGKLSALYLDLSRKTTAKEIDIKQKEIQGIFDQQKWPGILSRDEAQRIFIDEQKKPRLLMLVPPPDISDDFPISFRDSLKKEIRNQLKLFLEKYYPLHGDLCPVEFYGKYFERSIFDAEVKQLETILSAVPTAIIYTDVTDHEVYFHVRFWGLQEPVSLSFEPWNWEEVKGQLEEVGNDETKSLRAIRQTIVILHKLLAAFLADWYYLNIDPNYKPQLFKLSSDFPSVWTNEMLEKLKVILQQYRAAYNHELKTLASIQREQPRIWHCVNTLYGHSNYVFSIAINPQGNTFASASADKNIKIWDIQTGELLHSLTGHSNYVSSVAFSADGKIIATGSYDKTFKLWHGLKSKTFIEHSGCVTSVAFSPDGNLFATSSMDKTIKIWNLSTEQLIYTLTGHKNYINALVFTRDGEKLISGDADKTIKIWNAKEGSEIISIIEHSDVVNTIAISPDNQTFATGSHDNTIKLWYLSTGELIHTFNGHTDTVTSVAFSPDGKTLVSGSHDNTIKLWHLYTKELINTLMEHSSTIHSVAFSVDGNQIISGSADNTIKIWQPD</sequence>
<protein>
    <submittedName>
        <fullName evidence="4">WD40 repeat domain-containing protein</fullName>
    </submittedName>
</protein>
<dbReference type="PRINTS" id="PR00320">
    <property type="entry name" value="GPROTEINBRPT"/>
</dbReference>
<feature type="repeat" description="WD" evidence="3">
    <location>
        <begin position="416"/>
        <end position="447"/>
    </location>
</feature>
<dbReference type="InterPro" id="IPR019775">
    <property type="entry name" value="WD40_repeat_CS"/>
</dbReference>
<proteinExistence type="predicted"/>
<dbReference type="Proteomes" id="UP000662185">
    <property type="component" value="Unassembled WGS sequence"/>
</dbReference>
<feature type="repeat" description="WD" evidence="3">
    <location>
        <begin position="539"/>
        <end position="580"/>
    </location>
</feature>
<keyword evidence="1 3" id="KW-0853">WD repeat</keyword>
<dbReference type="PANTHER" id="PTHR22847">
    <property type="entry name" value="WD40 REPEAT PROTEIN"/>
    <property type="match status" value="1"/>
</dbReference>
<keyword evidence="2" id="KW-0677">Repeat</keyword>
<dbReference type="PROSITE" id="PS00678">
    <property type="entry name" value="WD_REPEATS_1"/>
    <property type="match status" value="1"/>
</dbReference>
<dbReference type="InterPro" id="IPR001680">
    <property type="entry name" value="WD40_rpt"/>
</dbReference>
<dbReference type="RefSeq" id="WP_190561794.1">
    <property type="nucleotide sequence ID" value="NZ_JACJQU010000009.1"/>
</dbReference>
<dbReference type="SMART" id="SM00320">
    <property type="entry name" value="WD40"/>
    <property type="match status" value="7"/>
</dbReference>
<dbReference type="InterPro" id="IPR020472">
    <property type="entry name" value="WD40_PAC1"/>
</dbReference>
<evidence type="ECO:0000256" key="2">
    <source>
        <dbReference type="ARBA" id="ARBA00022737"/>
    </source>
</evidence>
<evidence type="ECO:0000256" key="1">
    <source>
        <dbReference type="ARBA" id="ARBA00022574"/>
    </source>
</evidence>
<dbReference type="Gene3D" id="2.130.10.10">
    <property type="entry name" value="YVTN repeat-like/Quinoprotein amine dehydrogenase"/>
    <property type="match status" value="2"/>
</dbReference>
<dbReference type="PROSITE" id="PS50294">
    <property type="entry name" value="WD_REPEATS_REGION"/>
    <property type="match status" value="7"/>
</dbReference>
<feature type="repeat" description="WD" evidence="3">
    <location>
        <begin position="374"/>
        <end position="415"/>
    </location>
</feature>
<evidence type="ECO:0000313" key="4">
    <source>
        <dbReference type="EMBL" id="MBD2294925.1"/>
    </source>
</evidence>
<organism evidence="4 5">
    <name type="scientific">Anabaena sphaerica FACHB-251</name>
    <dbReference type="NCBI Taxonomy" id="2692883"/>
    <lineage>
        <taxon>Bacteria</taxon>
        <taxon>Bacillati</taxon>
        <taxon>Cyanobacteriota</taxon>
        <taxon>Cyanophyceae</taxon>
        <taxon>Nostocales</taxon>
        <taxon>Nostocaceae</taxon>
        <taxon>Anabaena</taxon>
    </lineage>
</organism>
<dbReference type="Pfam" id="PF00400">
    <property type="entry name" value="WD40"/>
    <property type="match status" value="7"/>
</dbReference>